<proteinExistence type="predicted"/>
<name>A0ACB9RZT5_9MYRT</name>
<dbReference type="EMBL" id="CM042882">
    <property type="protein sequence ID" value="KAI4383331.1"/>
    <property type="molecule type" value="Genomic_DNA"/>
</dbReference>
<comment type="caution">
    <text evidence="1">The sequence shown here is derived from an EMBL/GenBank/DDBJ whole genome shotgun (WGS) entry which is preliminary data.</text>
</comment>
<dbReference type="Proteomes" id="UP001057402">
    <property type="component" value="Chromosome 3"/>
</dbReference>
<protein>
    <submittedName>
        <fullName evidence="1">Uncharacterized protein</fullName>
    </submittedName>
</protein>
<organism evidence="1 2">
    <name type="scientific">Melastoma candidum</name>
    <dbReference type="NCBI Taxonomy" id="119954"/>
    <lineage>
        <taxon>Eukaryota</taxon>
        <taxon>Viridiplantae</taxon>
        <taxon>Streptophyta</taxon>
        <taxon>Embryophyta</taxon>
        <taxon>Tracheophyta</taxon>
        <taxon>Spermatophyta</taxon>
        <taxon>Magnoliopsida</taxon>
        <taxon>eudicotyledons</taxon>
        <taxon>Gunneridae</taxon>
        <taxon>Pentapetalae</taxon>
        <taxon>rosids</taxon>
        <taxon>malvids</taxon>
        <taxon>Myrtales</taxon>
        <taxon>Melastomataceae</taxon>
        <taxon>Melastomatoideae</taxon>
        <taxon>Melastomateae</taxon>
        <taxon>Melastoma</taxon>
    </lineage>
</organism>
<evidence type="ECO:0000313" key="1">
    <source>
        <dbReference type="EMBL" id="KAI4383331.1"/>
    </source>
</evidence>
<reference evidence="2" key="1">
    <citation type="journal article" date="2023" name="Front. Plant Sci.">
        <title>Chromosomal-level genome assembly of Melastoma candidum provides insights into trichome evolution.</title>
        <authorList>
            <person name="Zhong Y."/>
            <person name="Wu W."/>
            <person name="Sun C."/>
            <person name="Zou P."/>
            <person name="Liu Y."/>
            <person name="Dai S."/>
            <person name="Zhou R."/>
        </authorList>
    </citation>
    <scope>NUCLEOTIDE SEQUENCE [LARGE SCALE GENOMIC DNA]</scope>
</reference>
<keyword evidence="2" id="KW-1185">Reference proteome</keyword>
<evidence type="ECO:0000313" key="2">
    <source>
        <dbReference type="Proteomes" id="UP001057402"/>
    </source>
</evidence>
<sequence>MSSPSSNPNPNATDPTLLPDPSRQTPQPPPPTLPPLTASASFSRGRGGKKQPRALKKKHQQKLDLLRGTRLVPFSPQKTLDFTHHEELLRRLGLWDFLHLDLDRTLRPDLVLELIATYEKGARCASVKGLKVRVGRADLARALGFPGGRWKEGVGGGEGEIDGKSDGAVIGFLLDVVNNWVLLHDDDTWIVPKEVSDWLVLLKEGSFDKVDWAGVVWFMVEKELSAATSLGSCYYASHLQCLIRNQRPKLFVEGEKEGDEVEVDDDDVEEVLEEEEDSKMGEVEENNSLELSLGNENTEEFHREDEERGPDLLDSRIDKEEICDKDGDSGGGQGLDRKDGVDDIDIEHVEEEKGYCDGKNVADDVMDCEEGKEVVEEKGEERCISGRWLFDGKTDAGVHFLQQCSLGNDMVDKDGDEKGTGVEGNVVSEEGIVENGEEDDEDVDEADENEEELGEFSVLQKFSELERLPSSNFLQVMESEQIPFNPGMQIRDASCGDFVGDRPENHVMGSTSSMFSNPGKRGIDQNGDDLLQHTLGGSNKRIRTDDQWDPKSSDFYSCLDQMQHLMDKARMIYASKEQNYAESGMNRQLLMSVQQRDNVIEQLQKLRDEDMLKRQQEVRRLEQELYMMTDLLDGYRKALKEINRAFTEYRARCPQLDEPLYRDVPGSGGLVLSASEFETLQAKKEEEERIQLLMIKDKLNEVKATFDDQFEAHCEAINMLNSKLLAIEKQFVDIKEFATKRKLSQTTEASPSKE</sequence>
<accession>A0ACB9RZT5</accession>
<gene>
    <name evidence="1" type="ORF">MLD38_009181</name>
</gene>